<dbReference type="STRING" id="1537102.L1LCG2"/>
<evidence type="ECO:0000256" key="4">
    <source>
        <dbReference type="ARBA" id="ARBA00022692"/>
    </source>
</evidence>
<dbReference type="PANTHER" id="PTHR31585">
    <property type="entry name" value="FOLATE-BIOPTERIN TRANSPORTER 1, CHLOROPLASTIC"/>
    <property type="match status" value="1"/>
</dbReference>
<feature type="transmembrane region" description="Helical" evidence="7">
    <location>
        <begin position="105"/>
        <end position="124"/>
    </location>
</feature>
<dbReference type="VEuPathDB" id="PiroplasmaDB:BEWA_014020"/>
<dbReference type="eggNOG" id="ENOG502QPYM">
    <property type="taxonomic scope" value="Eukaryota"/>
</dbReference>
<dbReference type="OrthoDB" id="754047at2759"/>
<comment type="caution">
    <text evidence="8">The sequence shown here is derived from an EMBL/GenBank/DDBJ whole genome shotgun (WGS) entry which is preliminary data.</text>
</comment>
<dbReference type="InterPro" id="IPR036259">
    <property type="entry name" value="MFS_trans_sf"/>
</dbReference>
<sequence>MLIFICGLIRLPLNIKMLFAFMSDSLPIFGSRRRSYLTIGSLTVLFAMLMLGIPNEQGIVATTSYLTLSYLGMTMCNVVGEALVIESGRHQSNDQVTRSMSAFCAFRKLTFAAILYLGAVLMMVVPTRKVFLIASVLPIIVFITTPFIQEREVVVFPSVQNQWSRLVTFASMPEIRKPAFFLFITMLAPSAWTAMFYFMTEKLHFEPELFGRLAAVQALAGLIGIYCYAKFFREVNVRKLFISAAILVSFFCLLSIVLVKRWNLAMGIPDSAFAITDNSMLEFVSEIYSIPIFVTSIRLCPQGIESSMYSLLWSIQFVGSNVSTYISALATHLFGVDKGNFDGLVPLIILCSVLHLIPIMFVWMIPEGVPGNTVGDQSELDSCLTHGKLNI</sequence>
<name>L1LCG2_THEEQ</name>
<evidence type="ECO:0000256" key="2">
    <source>
        <dbReference type="ARBA" id="ARBA00007015"/>
    </source>
</evidence>
<evidence type="ECO:0000313" key="9">
    <source>
        <dbReference type="Proteomes" id="UP000031512"/>
    </source>
</evidence>
<comment type="subcellular location">
    <subcellularLocation>
        <location evidence="1">Membrane</location>
        <topology evidence="1">Multi-pass membrane protein</topology>
    </subcellularLocation>
</comment>
<protein>
    <submittedName>
        <fullName evidence="8">BT1 folate/biopterin transporter family protein</fullName>
    </submittedName>
</protein>
<dbReference type="Proteomes" id="UP000031512">
    <property type="component" value="Unassembled WGS sequence"/>
</dbReference>
<dbReference type="PANTHER" id="PTHR31585:SF0">
    <property type="entry name" value="FOLATE-BIOPTERIN TRANSPORTER 1, CHLOROPLASTIC"/>
    <property type="match status" value="1"/>
</dbReference>
<keyword evidence="6 7" id="KW-0472">Membrane</keyword>
<evidence type="ECO:0000256" key="1">
    <source>
        <dbReference type="ARBA" id="ARBA00004141"/>
    </source>
</evidence>
<dbReference type="InterPro" id="IPR039309">
    <property type="entry name" value="BT1"/>
</dbReference>
<dbReference type="GO" id="GO:0016020">
    <property type="term" value="C:membrane"/>
    <property type="evidence" value="ECO:0007669"/>
    <property type="project" value="UniProtKB-SubCell"/>
</dbReference>
<dbReference type="Gene3D" id="1.20.1250.20">
    <property type="entry name" value="MFS general substrate transporter like domains"/>
    <property type="match status" value="1"/>
</dbReference>
<feature type="transmembrane region" description="Helical" evidence="7">
    <location>
        <begin position="240"/>
        <end position="259"/>
    </location>
</feature>
<evidence type="ECO:0000313" key="8">
    <source>
        <dbReference type="EMBL" id="EKX72843.1"/>
    </source>
</evidence>
<feature type="transmembrane region" description="Helical" evidence="7">
    <location>
        <begin position="179"/>
        <end position="198"/>
    </location>
</feature>
<proteinExistence type="inferred from homology"/>
<reference evidence="8 9" key="1">
    <citation type="journal article" date="2012" name="BMC Genomics">
        <title>Comparative genomic analysis and phylogenetic position of Theileria equi.</title>
        <authorList>
            <person name="Kappmeyer L.S."/>
            <person name="Thiagarajan M."/>
            <person name="Herndon D.R."/>
            <person name="Ramsay J.D."/>
            <person name="Caler E."/>
            <person name="Djikeng A."/>
            <person name="Gillespie J.J."/>
            <person name="Lau A.O."/>
            <person name="Roalson E.H."/>
            <person name="Silva J.C."/>
            <person name="Silva M.G."/>
            <person name="Suarez C.E."/>
            <person name="Ueti M.W."/>
            <person name="Nene V.M."/>
            <person name="Mealey R.H."/>
            <person name="Knowles D.P."/>
            <person name="Brayton K.A."/>
        </authorList>
    </citation>
    <scope>NUCLEOTIDE SEQUENCE [LARGE SCALE GENOMIC DNA]</scope>
    <source>
        <strain evidence="8 9">WA</strain>
    </source>
</reference>
<feature type="transmembrane region" description="Helical" evidence="7">
    <location>
        <begin position="311"/>
        <end position="331"/>
    </location>
</feature>
<dbReference type="SUPFAM" id="SSF103473">
    <property type="entry name" value="MFS general substrate transporter"/>
    <property type="match status" value="1"/>
</dbReference>
<gene>
    <name evidence="8" type="ORF">BEWA_014020</name>
</gene>
<accession>L1LCG2</accession>
<organism evidence="8 9">
    <name type="scientific">Theileria equi strain WA</name>
    <dbReference type="NCBI Taxonomy" id="1537102"/>
    <lineage>
        <taxon>Eukaryota</taxon>
        <taxon>Sar</taxon>
        <taxon>Alveolata</taxon>
        <taxon>Apicomplexa</taxon>
        <taxon>Aconoidasida</taxon>
        <taxon>Piroplasmida</taxon>
        <taxon>Theileriidae</taxon>
        <taxon>Theileria</taxon>
    </lineage>
</organism>
<keyword evidence="3" id="KW-0813">Transport</keyword>
<feature type="transmembrane region" description="Helical" evidence="7">
    <location>
        <begin position="35"/>
        <end position="53"/>
    </location>
</feature>
<evidence type="ECO:0000256" key="3">
    <source>
        <dbReference type="ARBA" id="ARBA00022448"/>
    </source>
</evidence>
<dbReference type="CDD" id="cd17484">
    <property type="entry name" value="MFS_FBT"/>
    <property type="match status" value="1"/>
</dbReference>
<evidence type="ECO:0000256" key="6">
    <source>
        <dbReference type="ARBA" id="ARBA00023136"/>
    </source>
</evidence>
<feature type="transmembrane region" description="Helical" evidence="7">
    <location>
        <begin position="130"/>
        <end position="148"/>
    </location>
</feature>
<keyword evidence="4 7" id="KW-0812">Transmembrane</keyword>
<feature type="transmembrane region" description="Helical" evidence="7">
    <location>
        <begin position="343"/>
        <end position="365"/>
    </location>
</feature>
<dbReference type="EMBL" id="ACOU01000004">
    <property type="protein sequence ID" value="EKX72843.1"/>
    <property type="molecule type" value="Genomic_DNA"/>
</dbReference>
<dbReference type="RefSeq" id="XP_004832295.1">
    <property type="nucleotide sequence ID" value="XM_004832238.1"/>
</dbReference>
<keyword evidence="9" id="KW-1185">Reference proteome</keyword>
<dbReference type="AlphaFoldDB" id="L1LCG2"/>
<evidence type="ECO:0000256" key="5">
    <source>
        <dbReference type="ARBA" id="ARBA00022989"/>
    </source>
</evidence>
<dbReference type="Pfam" id="PF03092">
    <property type="entry name" value="BT1"/>
    <property type="match status" value="1"/>
</dbReference>
<keyword evidence="5 7" id="KW-1133">Transmembrane helix</keyword>
<comment type="similarity">
    <text evidence="2">Belongs to the major facilitator superfamily. Folate-biopterin transporter (TC 2.A.71) family.</text>
</comment>
<feature type="transmembrane region" description="Helical" evidence="7">
    <location>
        <begin position="65"/>
        <end position="84"/>
    </location>
</feature>
<evidence type="ECO:0000256" key="7">
    <source>
        <dbReference type="SAM" id="Phobius"/>
    </source>
</evidence>
<dbReference type="KEGG" id="beq:BEWA_014020"/>
<dbReference type="GeneID" id="15804478"/>
<feature type="transmembrane region" description="Helical" evidence="7">
    <location>
        <begin position="210"/>
        <end position="228"/>
    </location>
</feature>